<evidence type="ECO:0000256" key="1">
    <source>
        <dbReference type="ARBA" id="ARBA00022679"/>
    </source>
</evidence>
<dbReference type="Gene3D" id="3.40.630.30">
    <property type="match status" value="1"/>
</dbReference>
<dbReference type="EMBL" id="FYEW01000002">
    <property type="protein sequence ID" value="SNC75292.1"/>
    <property type="molecule type" value="Genomic_DNA"/>
</dbReference>
<dbReference type="GO" id="GO:0016747">
    <property type="term" value="F:acyltransferase activity, transferring groups other than amino-acyl groups"/>
    <property type="evidence" value="ECO:0007669"/>
    <property type="project" value="InterPro"/>
</dbReference>
<dbReference type="InterPro" id="IPR000182">
    <property type="entry name" value="GNAT_dom"/>
</dbReference>
<accession>A0A212UAH0</accession>
<keyword evidence="1 4" id="KW-0808">Transferase</keyword>
<organism evidence="4 5">
    <name type="scientific">Hymenobacter gelipurpurascens</name>
    <dbReference type="NCBI Taxonomy" id="89968"/>
    <lineage>
        <taxon>Bacteria</taxon>
        <taxon>Pseudomonadati</taxon>
        <taxon>Bacteroidota</taxon>
        <taxon>Cytophagia</taxon>
        <taxon>Cytophagales</taxon>
        <taxon>Hymenobacteraceae</taxon>
        <taxon>Hymenobacter</taxon>
    </lineage>
</organism>
<keyword evidence="2 4" id="KW-0012">Acyltransferase</keyword>
<dbReference type="OrthoDB" id="1342666at2"/>
<dbReference type="InterPro" id="IPR050832">
    <property type="entry name" value="Bact_Acetyltransf"/>
</dbReference>
<evidence type="ECO:0000259" key="3">
    <source>
        <dbReference type="PROSITE" id="PS51186"/>
    </source>
</evidence>
<dbReference type="SUPFAM" id="SSF55729">
    <property type="entry name" value="Acyl-CoA N-acyltransferases (Nat)"/>
    <property type="match status" value="1"/>
</dbReference>
<dbReference type="RefSeq" id="WP_088844131.1">
    <property type="nucleotide sequence ID" value="NZ_FYEW01000002.1"/>
</dbReference>
<proteinExistence type="predicted"/>
<dbReference type="Proteomes" id="UP000198131">
    <property type="component" value="Unassembled WGS sequence"/>
</dbReference>
<protein>
    <submittedName>
        <fullName evidence="4">dTDP-4-amino-4,6-dideoxy-D-galactose acyltransferase</fullName>
    </submittedName>
</protein>
<keyword evidence="5" id="KW-1185">Reference proteome</keyword>
<gene>
    <name evidence="4" type="ORF">SAMN06265337_2801</name>
</gene>
<dbReference type="InterPro" id="IPR016181">
    <property type="entry name" value="Acyl_CoA_acyltransferase"/>
</dbReference>
<dbReference type="PROSITE" id="PS51186">
    <property type="entry name" value="GNAT"/>
    <property type="match status" value="1"/>
</dbReference>
<name>A0A212UAH0_9BACT</name>
<feature type="domain" description="N-acetyltransferase" evidence="3">
    <location>
        <begin position="99"/>
        <end position="238"/>
    </location>
</feature>
<evidence type="ECO:0000256" key="2">
    <source>
        <dbReference type="ARBA" id="ARBA00023315"/>
    </source>
</evidence>
<dbReference type="PANTHER" id="PTHR43877:SF2">
    <property type="entry name" value="AMINOALKYLPHOSPHONATE N-ACETYLTRANSFERASE-RELATED"/>
    <property type="match status" value="1"/>
</dbReference>
<sequence>MSFVIEHQAWDSKLMGFPVGRLVGFRLSETELRPILCGAQQEGWRLLYWSVDPDDSISNRSARATKAFLADRKVRFVQDVLLRPQPLPPTIVPAQTLTPRLLELAWQSGHQSRFRLDPGFAPGVYEQLYEQWLRNSLSGEKARLVLQHPAAPDAEATGLVTLEVRPGRADIGLLAVHSSARRQGIGRQLVQAARHYARALQLPQLQVVTQRANQEAFQFYQKEGFRLEHEEVVYHFWL</sequence>
<dbReference type="CDD" id="cd04301">
    <property type="entry name" value="NAT_SF"/>
    <property type="match status" value="1"/>
</dbReference>
<reference evidence="5" key="1">
    <citation type="submission" date="2017-06" db="EMBL/GenBank/DDBJ databases">
        <authorList>
            <person name="Varghese N."/>
            <person name="Submissions S."/>
        </authorList>
    </citation>
    <scope>NUCLEOTIDE SEQUENCE [LARGE SCALE GENOMIC DNA]</scope>
    <source>
        <strain evidence="5">DSM 11116</strain>
    </source>
</reference>
<evidence type="ECO:0000313" key="4">
    <source>
        <dbReference type="EMBL" id="SNC75292.1"/>
    </source>
</evidence>
<evidence type="ECO:0000313" key="5">
    <source>
        <dbReference type="Proteomes" id="UP000198131"/>
    </source>
</evidence>
<dbReference type="AlphaFoldDB" id="A0A212UAH0"/>
<dbReference type="Pfam" id="PF00583">
    <property type="entry name" value="Acetyltransf_1"/>
    <property type="match status" value="1"/>
</dbReference>
<dbReference type="PANTHER" id="PTHR43877">
    <property type="entry name" value="AMINOALKYLPHOSPHONATE N-ACETYLTRANSFERASE-RELATED-RELATED"/>
    <property type="match status" value="1"/>
</dbReference>